<evidence type="ECO:0000259" key="1">
    <source>
        <dbReference type="PROSITE" id="PS50879"/>
    </source>
</evidence>
<dbReference type="Proteomes" id="UP000499080">
    <property type="component" value="Unassembled WGS sequence"/>
</dbReference>
<protein>
    <recommendedName>
        <fullName evidence="1">RNase H type-1 domain-containing protein</fullName>
    </recommendedName>
</protein>
<gene>
    <name evidence="2" type="ORF">AVEN_146882_1</name>
</gene>
<dbReference type="GO" id="GO:0004523">
    <property type="term" value="F:RNA-DNA hybrid ribonuclease activity"/>
    <property type="evidence" value="ECO:0007669"/>
    <property type="project" value="InterPro"/>
</dbReference>
<dbReference type="EMBL" id="BGPR01260820">
    <property type="protein sequence ID" value="GBM70879.1"/>
    <property type="molecule type" value="Genomic_DNA"/>
</dbReference>
<dbReference type="InterPro" id="IPR012337">
    <property type="entry name" value="RNaseH-like_sf"/>
</dbReference>
<feature type="domain" description="RNase H type-1" evidence="1">
    <location>
        <begin position="1"/>
        <end position="104"/>
    </location>
</feature>
<dbReference type="AlphaFoldDB" id="A0A4Y2I138"/>
<dbReference type="InterPro" id="IPR036397">
    <property type="entry name" value="RNaseH_sf"/>
</dbReference>
<accession>A0A4Y2I138</accession>
<dbReference type="GO" id="GO:0003676">
    <property type="term" value="F:nucleic acid binding"/>
    <property type="evidence" value="ECO:0007669"/>
    <property type="project" value="InterPro"/>
</dbReference>
<dbReference type="SUPFAM" id="SSF53098">
    <property type="entry name" value="Ribonuclease H-like"/>
    <property type="match status" value="1"/>
</dbReference>
<dbReference type="InterPro" id="IPR002156">
    <property type="entry name" value="RNaseH_domain"/>
</dbReference>
<proteinExistence type="predicted"/>
<organism evidence="2 3">
    <name type="scientific">Araneus ventricosus</name>
    <name type="common">Orbweaver spider</name>
    <name type="synonym">Epeira ventricosa</name>
    <dbReference type="NCBI Taxonomy" id="182803"/>
    <lineage>
        <taxon>Eukaryota</taxon>
        <taxon>Metazoa</taxon>
        <taxon>Ecdysozoa</taxon>
        <taxon>Arthropoda</taxon>
        <taxon>Chelicerata</taxon>
        <taxon>Arachnida</taxon>
        <taxon>Araneae</taxon>
        <taxon>Araneomorphae</taxon>
        <taxon>Entelegynae</taxon>
        <taxon>Araneoidea</taxon>
        <taxon>Araneidae</taxon>
        <taxon>Araneus</taxon>
    </lineage>
</organism>
<sequence>MEEDTAKYEWMPQICPFNTVFQAEFLATQEACLWASRTNQQVKVWSDSESSLHSIASIDIKSPIAQRTQEILLKSTDIRLGWIRTHVGFSGNEAADKEGNTGGNPYIHPSAKKPYQDSASKRIHHPLAKRKGQWRNRQECLQRFA</sequence>
<keyword evidence="3" id="KW-1185">Reference proteome</keyword>
<evidence type="ECO:0000313" key="2">
    <source>
        <dbReference type="EMBL" id="GBM70879.1"/>
    </source>
</evidence>
<dbReference type="Pfam" id="PF00075">
    <property type="entry name" value="RNase_H"/>
    <property type="match status" value="1"/>
</dbReference>
<name>A0A4Y2I138_ARAVE</name>
<reference evidence="2 3" key="1">
    <citation type="journal article" date="2019" name="Sci. Rep.">
        <title>Orb-weaving spider Araneus ventricosus genome elucidates the spidroin gene catalogue.</title>
        <authorList>
            <person name="Kono N."/>
            <person name="Nakamura H."/>
            <person name="Ohtoshi R."/>
            <person name="Moran D.A.P."/>
            <person name="Shinohara A."/>
            <person name="Yoshida Y."/>
            <person name="Fujiwara M."/>
            <person name="Mori M."/>
            <person name="Tomita M."/>
            <person name="Arakawa K."/>
        </authorList>
    </citation>
    <scope>NUCLEOTIDE SEQUENCE [LARGE SCALE GENOMIC DNA]</scope>
</reference>
<comment type="caution">
    <text evidence="2">The sequence shown here is derived from an EMBL/GenBank/DDBJ whole genome shotgun (WGS) entry which is preliminary data.</text>
</comment>
<dbReference type="Gene3D" id="3.30.420.10">
    <property type="entry name" value="Ribonuclease H-like superfamily/Ribonuclease H"/>
    <property type="match status" value="1"/>
</dbReference>
<evidence type="ECO:0000313" key="3">
    <source>
        <dbReference type="Proteomes" id="UP000499080"/>
    </source>
</evidence>
<dbReference type="PROSITE" id="PS50879">
    <property type="entry name" value="RNASE_H_1"/>
    <property type="match status" value="1"/>
</dbReference>